<evidence type="ECO:0000256" key="5">
    <source>
        <dbReference type="ARBA" id="ARBA00023136"/>
    </source>
</evidence>
<feature type="transmembrane region" description="Helical" evidence="6">
    <location>
        <begin position="152"/>
        <end position="175"/>
    </location>
</feature>
<evidence type="ECO:0000256" key="4">
    <source>
        <dbReference type="ARBA" id="ARBA00022989"/>
    </source>
</evidence>
<sequence length="400" mass="41703">MSSADYVPSASDVRALPERAYDRLFAGRSRVQQSVIAITLAAVLSLVAFGVFAPESTAGRLFAVLTASSTLAATLRLSVPIAFAALGGIFAEKSGVINIGLEGLLIIAAFTGIYATDVTGSVWYGLAGGVVASTLLAALFAVVCIEFRADQIIAGLAVWLIALGLAPFLSSVIYGSKNTDSVATFPTLTDMGIPFVSEFVTWELGFVLDLPVVGVLDLQSSLVGLPFFGALFDAGPPVYLMFAAVALSWYTLNRTAFGRWVKASGENPKALDTAGVNVHRVRYVAVLLSGVLAGVGGAALALGIGQFTGNGPTMVNGKGFIAIVAYLFGNYNPVGALASTMLFAGLDATQLTLQARDVFNVPTELVRTIPYITVIVVLALFGRTRLPSAAGDHYESGEDE</sequence>
<feature type="transmembrane region" description="Helical" evidence="6">
    <location>
        <begin position="283"/>
        <end position="307"/>
    </location>
</feature>
<name>A0A6B0SCY7_9EURY</name>
<protein>
    <submittedName>
        <fullName evidence="7">ABC transporter permease</fullName>
    </submittedName>
</protein>
<accession>A0A6B0SCY7</accession>
<dbReference type="OrthoDB" id="372203at2157"/>
<feature type="transmembrane region" description="Helical" evidence="6">
    <location>
        <begin position="228"/>
        <end position="250"/>
    </location>
</feature>
<keyword evidence="5 6" id="KW-0472">Membrane</keyword>
<dbReference type="PANTHER" id="PTHR43370">
    <property type="entry name" value="SUGAR ABC TRANSPORTER INTEGRAL MEMBRANE PROTEIN-RELATED"/>
    <property type="match status" value="1"/>
</dbReference>
<dbReference type="EMBL" id="WUUU01000008">
    <property type="protein sequence ID" value="MXR19564.1"/>
    <property type="molecule type" value="Genomic_DNA"/>
</dbReference>
<dbReference type="GO" id="GO:0022857">
    <property type="term" value="F:transmembrane transporter activity"/>
    <property type="evidence" value="ECO:0007669"/>
    <property type="project" value="InterPro"/>
</dbReference>
<dbReference type="Pfam" id="PF02653">
    <property type="entry name" value="BPD_transp_2"/>
    <property type="match status" value="1"/>
</dbReference>
<evidence type="ECO:0000256" key="6">
    <source>
        <dbReference type="SAM" id="Phobius"/>
    </source>
</evidence>
<dbReference type="RefSeq" id="WP_159525150.1">
    <property type="nucleotide sequence ID" value="NZ_WUUU01000008.1"/>
</dbReference>
<feature type="transmembrane region" description="Helical" evidence="6">
    <location>
        <begin position="35"/>
        <end position="53"/>
    </location>
</feature>
<evidence type="ECO:0000256" key="3">
    <source>
        <dbReference type="ARBA" id="ARBA00022692"/>
    </source>
</evidence>
<keyword evidence="4 6" id="KW-1133">Transmembrane helix</keyword>
<dbReference type="GO" id="GO:0005886">
    <property type="term" value="C:plasma membrane"/>
    <property type="evidence" value="ECO:0007669"/>
    <property type="project" value="UniProtKB-SubCell"/>
</dbReference>
<dbReference type="InterPro" id="IPR001851">
    <property type="entry name" value="ABC_transp_permease"/>
</dbReference>
<keyword evidence="8" id="KW-1185">Reference proteome</keyword>
<keyword evidence="3 6" id="KW-0812">Transmembrane</keyword>
<feature type="transmembrane region" description="Helical" evidence="6">
    <location>
        <begin position="95"/>
        <end position="116"/>
    </location>
</feature>
<gene>
    <name evidence="7" type="ORF">GRX66_02680</name>
</gene>
<organism evidence="7 8">
    <name type="scientific">Halobacterium bonnevillei</name>
    <dbReference type="NCBI Taxonomy" id="2692200"/>
    <lineage>
        <taxon>Archaea</taxon>
        <taxon>Methanobacteriati</taxon>
        <taxon>Methanobacteriota</taxon>
        <taxon>Stenosarchaea group</taxon>
        <taxon>Halobacteria</taxon>
        <taxon>Halobacteriales</taxon>
        <taxon>Halobacteriaceae</taxon>
        <taxon>Halobacterium</taxon>
    </lineage>
</organism>
<evidence type="ECO:0000313" key="8">
    <source>
        <dbReference type="Proteomes" id="UP000471521"/>
    </source>
</evidence>
<dbReference type="CDD" id="cd06580">
    <property type="entry name" value="TM_PBP1_transp_TpRbsC_like"/>
    <property type="match status" value="1"/>
</dbReference>
<proteinExistence type="predicted"/>
<evidence type="ECO:0000256" key="1">
    <source>
        <dbReference type="ARBA" id="ARBA00004651"/>
    </source>
</evidence>
<feature type="transmembrane region" description="Helical" evidence="6">
    <location>
        <begin position="122"/>
        <end position="145"/>
    </location>
</feature>
<keyword evidence="2" id="KW-1003">Cell membrane</keyword>
<dbReference type="PANTHER" id="PTHR43370:SF1">
    <property type="entry name" value="GUANOSINE ABC TRANSPORTER PERMEASE PROTEIN NUPQ"/>
    <property type="match status" value="1"/>
</dbReference>
<comment type="caution">
    <text evidence="7">The sequence shown here is derived from an EMBL/GenBank/DDBJ whole genome shotgun (WGS) entry which is preliminary data.</text>
</comment>
<feature type="transmembrane region" description="Helical" evidence="6">
    <location>
        <begin position="59"/>
        <end position="83"/>
    </location>
</feature>
<comment type="subcellular location">
    <subcellularLocation>
        <location evidence="1">Cell membrane</location>
        <topology evidence="1">Multi-pass membrane protein</topology>
    </subcellularLocation>
</comment>
<evidence type="ECO:0000256" key="2">
    <source>
        <dbReference type="ARBA" id="ARBA00022475"/>
    </source>
</evidence>
<feature type="transmembrane region" description="Helical" evidence="6">
    <location>
        <begin position="365"/>
        <end position="382"/>
    </location>
</feature>
<dbReference type="AlphaFoldDB" id="A0A6B0SCY7"/>
<dbReference type="Proteomes" id="UP000471521">
    <property type="component" value="Unassembled WGS sequence"/>
</dbReference>
<reference evidence="7 8" key="1">
    <citation type="submission" date="2019-12" db="EMBL/GenBank/DDBJ databases">
        <title>Isolation and characterization of three novel carbon monoxide-oxidizing members of Halobacteria from salione crusts and soils.</title>
        <authorList>
            <person name="Myers M.R."/>
            <person name="King G.M."/>
        </authorList>
    </citation>
    <scope>NUCLEOTIDE SEQUENCE [LARGE SCALE GENOMIC DNA]</scope>
    <source>
        <strain evidence="7 8">PCN9</strain>
    </source>
</reference>
<evidence type="ECO:0000313" key="7">
    <source>
        <dbReference type="EMBL" id="MXR19564.1"/>
    </source>
</evidence>
<feature type="transmembrane region" description="Helical" evidence="6">
    <location>
        <begin position="319"/>
        <end position="345"/>
    </location>
</feature>